<sequence length="370" mass="38628">MSTLDVTLLRGGTSKGLFFRHDDLPPAGAARDALLLRVLGSPDPYGKQIDGLGTGISTTSKVVLLRPSLRDDHDIDYLFGHVSIAEPLIDWSGNCGNLSAAVPLFALLQGMVAHAPRDGAVSVRIWQANIGKTIIAELSMRNGRPVWEGDYRIDGVAFPGAPLTLRFLDPAGGASGRLFPTGRVCDSLSLPDGSTLAATLIDAGNPTVFVRAADIGLAGDERGDIADAAVNRRLEWARAAGAVAMGLCADIATASRERPATPKVSFVSPSTEPGVALTARILSMGRLHHAYTGTGAIALAAAAAIDGTLVAEACGGVVRGEALRFAHASGQQQLEARLSSTPAGWHIDEVVMTRTARPLLQGSLFLPSQY</sequence>
<comment type="similarity">
    <text evidence="1">Belongs to the PrpF family.</text>
</comment>
<dbReference type="Proteomes" id="UP000279384">
    <property type="component" value="Unassembled WGS sequence"/>
</dbReference>
<evidence type="ECO:0000256" key="1">
    <source>
        <dbReference type="ARBA" id="ARBA00007673"/>
    </source>
</evidence>
<reference evidence="3 4" key="1">
    <citation type="submission" date="2018-10" db="EMBL/GenBank/DDBJ databases">
        <title>Genomic Encyclopedia of Type Strains, Phase IV (KMG-IV): sequencing the most valuable type-strain genomes for metagenomic binning, comparative biology and taxonomic classification.</title>
        <authorList>
            <person name="Goeker M."/>
        </authorList>
    </citation>
    <scope>NUCLEOTIDE SEQUENCE [LARGE SCALE GENOMIC DNA]</scope>
    <source>
        <strain evidence="3 4">DSM 3303</strain>
    </source>
</reference>
<dbReference type="RefSeq" id="WP_120809768.1">
    <property type="nucleotide sequence ID" value="NZ_RBID01000011.1"/>
</dbReference>
<evidence type="ECO:0000256" key="2">
    <source>
        <dbReference type="ARBA" id="ARBA00023235"/>
    </source>
</evidence>
<protein>
    <recommendedName>
        <fullName evidence="5">2-methylaconitate cis-trans isomerase</fullName>
    </recommendedName>
</protein>
<dbReference type="PANTHER" id="PTHR43709">
    <property type="entry name" value="ACONITATE ISOMERASE-RELATED"/>
    <property type="match status" value="1"/>
</dbReference>
<dbReference type="Gene3D" id="3.10.310.10">
    <property type="entry name" value="Diaminopimelate Epimerase, Chain A, domain 1"/>
    <property type="match status" value="2"/>
</dbReference>
<proteinExistence type="inferred from homology"/>
<dbReference type="Pfam" id="PF04303">
    <property type="entry name" value="PrpF"/>
    <property type="match status" value="1"/>
</dbReference>
<dbReference type="AlphaFoldDB" id="A0A495BJ03"/>
<organism evidence="3 4">
    <name type="scientific">Vogesella indigofera</name>
    <name type="common">Pseudomonas indigofera</name>
    <dbReference type="NCBI Taxonomy" id="45465"/>
    <lineage>
        <taxon>Bacteria</taxon>
        <taxon>Pseudomonadati</taxon>
        <taxon>Pseudomonadota</taxon>
        <taxon>Betaproteobacteria</taxon>
        <taxon>Neisseriales</taxon>
        <taxon>Chromobacteriaceae</taxon>
        <taxon>Vogesella</taxon>
    </lineage>
</organism>
<accession>A0A495BJ03</accession>
<dbReference type="GO" id="GO:0016853">
    <property type="term" value="F:isomerase activity"/>
    <property type="evidence" value="ECO:0007669"/>
    <property type="project" value="UniProtKB-KW"/>
</dbReference>
<comment type="caution">
    <text evidence="3">The sequence shown here is derived from an EMBL/GenBank/DDBJ whole genome shotgun (WGS) entry which is preliminary data.</text>
</comment>
<dbReference type="SUPFAM" id="SSF54506">
    <property type="entry name" value="Diaminopimelate epimerase-like"/>
    <property type="match status" value="2"/>
</dbReference>
<keyword evidence="2" id="KW-0413">Isomerase</keyword>
<dbReference type="PANTHER" id="PTHR43709:SF2">
    <property type="entry name" value="DUF453 DOMAIN PROTEIN (AFU_ORTHOLOGUE AFUA_6G00360)"/>
    <property type="match status" value="1"/>
</dbReference>
<evidence type="ECO:0008006" key="5">
    <source>
        <dbReference type="Google" id="ProtNLM"/>
    </source>
</evidence>
<dbReference type="EMBL" id="RBID01000011">
    <property type="protein sequence ID" value="RKQ61098.1"/>
    <property type="molecule type" value="Genomic_DNA"/>
</dbReference>
<dbReference type="InterPro" id="IPR007400">
    <property type="entry name" value="PrpF-like"/>
</dbReference>
<gene>
    <name evidence="3" type="ORF">C8E02_0865</name>
</gene>
<evidence type="ECO:0000313" key="4">
    <source>
        <dbReference type="Proteomes" id="UP000279384"/>
    </source>
</evidence>
<evidence type="ECO:0000313" key="3">
    <source>
        <dbReference type="EMBL" id="RKQ61098.1"/>
    </source>
</evidence>
<name>A0A495BJ03_VOGIN</name>